<dbReference type="PANTHER" id="PTHR35526">
    <property type="entry name" value="ANTI-SIGMA-F FACTOR RSBW-RELATED"/>
    <property type="match status" value="1"/>
</dbReference>
<dbReference type="PANTHER" id="PTHR35526:SF3">
    <property type="entry name" value="ANTI-SIGMA-F FACTOR RSBW"/>
    <property type="match status" value="1"/>
</dbReference>
<gene>
    <name evidence="3" type="ORF">FKG94_00600</name>
</gene>
<accession>A0A545U9K3</accession>
<dbReference type="GO" id="GO:0005524">
    <property type="term" value="F:ATP binding"/>
    <property type="evidence" value="ECO:0007669"/>
    <property type="project" value="UniProtKB-KW"/>
</dbReference>
<dbReference type="OrthoDB" id="9811749at2"/>
<organism evidence="3 4">
    <name type="scientific">Exilibacterium tricleocarpae</name>
    <dbReference type="NCBI Taxonomy" id="2591008"/>
    <lineage>
        <taxon>Bacteria</taxon>
        <taxon>Pseudomonadati</taxon>
        <taxon>Pseudomonadota</taxon>
        <taxon>Gammaproteobacteria</taxon>
        <taxon>Cellvibrionales</taxon>
        <taxon>Cellvibrionaceae</taxon>
        <taxon>Exilibacterium</taxon>
    </lineage>
</organism>
<dbReference type="Proteomes" id="UP000319732">
    <property type="component" value="Unassembled WGS sequence"/>
</dbReference>
<comment type="caution">
    <text evidence="3">The sequence shown here is derived from an EMBL/GenBank/DDBJ whole genome shotgun (WGS) entry which is preliminary data.</text>
</comment>
<dbReference type="AlphaFoldDB" id="A0A545U9K3"/>
<keyword evidence="1" id="KW-0723">Serine/threonine-protein kinase</keyword>
<reference evidence="3 4" key="1">
    <citation type="submission" date="2019-06" db="EMBL/GenBank/DDBJ databases">
        <title>Whole genome sequence for Cellvibrionaceae sp. R142.</title>
        <authorList>
            <person name="Wang G."/>
        </authorList>
    </citation>
    <scope>NUCLEOTIDE SEQUENCE [LARGE SCALE GENOMIC DNA]</scope>
    <source>
        <strain evidence="3 4">R142</strain>
    </source>
</reference>
<sequence length="137" mass="15375">MELIHKLPCEACSTELCGVREQVRDICIQLGYPSTDTDCITLAIDEACANVIRHAYKDRTDGRFILEIYRDDGMVVFKLQDFADPVDRDCLQPPAENLREPGGLGLLLIHKVMDSVTLLPPPPNVGNLLEMRKKLPQ</sequence>
<keyword evidence="3" id="KW-0067">ATP-binding</keyword>
<dbReference type="SUPFAM" id="SSF55874">
    <property type="entry name" value="ATPase domain of HSP90 chaperone/DNA topoisomerase II/histidine kinase"/>
    <property type="match status" value="1"/>
</dbReference>
<feature type="domain" description="Histidine kinase/HSP90-like ATPase" evidence="2">
    <location>
        <begin position="17"/>
        <end position="133"/>
    </location>
</feature>
<proteinExistence type="predicted"/>
<dbReference type="Pfam" id="PF13581">
    <property type="entry name" value="HATPase_c_2"/>
    <property type="match status" value="1"/>
</dbReference>
<dbReference type="CDD" id="cd16936">
    <property type="entry name" value="HATPase_RsbW-like"/>
    <property type="match status" value="1"/>
</dbReference>
<keyword evidence="1" id="KW-0418">Kinase</keyword>
<dbReference type="Gene3D" id="3.30.565.10">
    <property type="entry name" value="Histidine kinase-like ATPase, C-terminal domain"/>
    <property type="match status" value="1"/>
</dbReference>
<keyword evidence="4" id="KW-1185">Reference proteome</keyword>
<protein>
    <submittedName>
        <fullName evidence="3">ATP-binding protein</fullName>
    </submittedName>
</protein>
<evidence type="ECO:0000259" key="2">
    <source>
        <dbReference type="Pfam" id="PF13581"/>
    </source>
</evidence>
<dbReference type="InterPro" id="IPR036890">
    <property type="entry name" value="HATPase_C_sf"/>
</dbReference>
<name>A0A545U9K3_9GAMM</name>
<keyword evidence="3" id="KW-0547">Nucleotide-binding</keyword>
<dbReference type="RefSeq" id="WP_142902245.1">
    <property type="nucleotide sequence ID" value="NZ_ML660087.1"/>
</dbReference>
<keyword evidence="1" id="KW-0808">Transferase</keyword>
<dbReference type="InterPro" id="IPR003594">
    <property type="entry name" value="HATPase_dom"/>
</dbReference>
<evidence type="ECO:0000256" key="1">
    <source>
        <dbReference type="ARBA" id="ARBA00022527"/>
    </source>
</evidence>
<evidence type="ECO:0000313" key="4">
    <source>
        <dbReference type="Proteomes" id="UP000319732"/>
    </source>
</evidence>
<dbReference type="InterPro" id="IPR050267">
    <property type="entry name" value="Anti-sigma-factor_SerPK"/>
</dbReference>
<evidence type="ECO:0000313" key="3">
    <source>
        <dbReference type="EMBL" id="TQV86093.1"/>
    </source>
</evidence>
<dbReference type="GO" id="GO:0004674">
    <property type="term" value="F:protein serine/threonine kinase activity"/>
    <property type="evidence" value="ECO:0007669"/>
    <property type="project" value="UniProtKB-KW"/>
</dbReference>
<dbReference type="EMBL" id="VHSG01000002">
    <property type="protein sequence ID" value="TQV86093.1"/>
    <property type="molecule type" value="Genomic_DNA"/>
</dbReference>